<gene>
    <name evidence="2" type="ORF">BR63_17835</name>
</gene>
<evidence type="ECO:0000259" key="1">
    <source>
        <dbReference type="Pfam" id="PF02582"/>
    </source>
</evidence>
<protein>
    <submittedName>
        <fullName evidence="2">RMD1 family protein</fullName>
    </submittedName>
</protein>
<dbReference type="PANTHER" id="PTHR16255:SF1">
    <property type="entry name" value="REQUIRED FOR MEIOTIC NUCLEAR DIVISION PROTEIN 1 HOMOLOG"/>
    <property type="match status" value="1"/>
</dbReference>
<keyword evidence="3" id="KW-1185">Reference proteome</keyword>
<accession>A0A7G6E7A2</accession>
<reference evidence="2 3" key="1">
    <citation type="journal article" date="2019" name="Front. Microbiol.">
        <title>Thermoanaerosceptrum fracticalcis gen. nov. sp. nov., a Novel Fumarate-Fermenting Microorganism From a Deep Fractured Carbonate Aquifer of the US Great Basin.</title>
        <authorList>
            <person name="Hamilton-Brehm S.D."/>
            <person name="Stewart L.E."/>
            <person name="Zavarin M."/>
            <person name="Caldwell M."/>
            <person name="Lawson P.A."/>
            <person name="Onstott T.C."/>
            <person name="Grzymski J."/>
            <person name="Neveux I."/>
            <person name="Lollar B.S."/>
            <person name="Russell C.E."/>
            <person name="Moser D.P."/>
        </authorList>
    </citation>
    <scope>NUCLEOTIDE SEQUENCE [LARGE SCALE GENOMIC DNA]</scope>
    <source>
        <strain evidence="2 3">DRI-13</strain>
    </source>
</reference>
<sequence length="272" mass="31799">MESAVFTAVVLTNEINLNKLAVHFGMHKKLRWEDPLVLQEDNLQGILRDSHNKYVFVFYFGTVVFINFSHHEMMDVVIYLKRIDKNIQQISSFTFQDDFKLLIRPDDEPSINYEDMVAPAFKDYYLEIVSTVLAKSVALEKIEHDIDVLFDDIEDIVDYLAKGRFQISDNRLAKTSATILRFKYNTISYIMLLDKPDITWVNEEAGNLFAKLSSLFELEERYETLRHKTETLMDITEVFTGLTHAQRGTRLEWMIIGLIAFEIVLSLLDKFF</sequence>
<dbReference type="InterPro" id="IPR051624">
    <property type="entry name" value="RMD1/Sad1-interacting"/>
</dbReference>
<dbReference type="PANTHER" id="PTHR16255">
    <property type="entry name" value="REQUIRED FOR MEIOTIC NUCLEAR DIVISION PROTEIN 1 HOMOLOG"/>
    <property type="match status" value="1"/>
</dbReference>
<dbReference type="EMBL" id="CP045798">
    <property type="protein sequence ID" value="QNB47956.1"/>
    <property type="molecule type" value="Genomic_DNA"/>
</dbReference>
<dbReference type="AlphaFoldDB" id="A0A7G6E7A2"/>
<dbReference type="RefSeq" id="WP_034423530.1">
    <property type="nucleotide sequence ID" value="NZ_CP045798.1"/>
</dbReference>
<evidence type="ECO:0000313" key="2">
    <source>
        <dbReference type="EMBL" id="QNB47956.1"/>
    </source>
</evidence>
<dbReference type="Pfam" id="PF02582">
    <property type="entry name" value="DUF155"/>
    <property type="match status" value="1"/>
</dbReference>
<dbReference type="KEGG" id="tfr:BR63_17835"/>
<dbReference type="InterPro" id="IPR003734">
    <property type="entry name" value="DUF155"/>
</dbReference>
<dbReference type="OrthoDB" id="5338490at2"/>
<organism evidence="2 3">
    <name type="scientific">Thermanaerosceptrum fracticalcis</name>
    <dbReference type="NCBI Taxonomy" id="1712410"/>
    <lineage>
        <taxon>Bacteria</taxon>
        <taxon>Bacillati</taxon>
        <taxon>Bacillota</taxon>
        <taxon>Clostridia</taxon>
        <taxon>Eubacteriales</taxon>
        <taxon>Peptococcaceae</taxon>
        <taxon>Thermanaerosceptrum</taxon>
    </lineage>
</organism>
<evidence type="ECO:0000313" key="3">
    <source>
        <dbReference type="Proteomes" id="UP000515847"/>
    </source>
</evidence>
<feature type="domain" description="DUF155" evidence="1">
    <location>
        <begin position="55"/>
        <end position="225"/>
    </location>
</feature>
<proteinExistence type="predicted"/>
<name>A0A7G6E7A2_THEFR</name>
<dbReference type="Proteomes" id="UP000515847">
    <property type="component" value="Chromosome"/>
</dbReference>